<dbReference type="GO" id="GO:0008233">
    <property type="term" value="F:peptidase activity"/>
    <property type="evidence" value="ECO:0007669"/>
    <property type="project" value="UniProtKB-KW"/>
</dbReference>
<dbReference type="Pfam" id="PF01694">
    <property type="entry name" value="Rhomboid"/>
    <property type="match status" value="1"/>
</dbReference>
<keyword evidence="3 5" id="KW-1133">Transmembrane helix</keyword>
<name>A0ABQ3C088_9FLAO</name>
<reference evidence="8" key="1">
    <citation type="journal article" date="2019" name="Int. J. Syst. Evol. Microbiol.">
        <title>The Global Catalogue of Microorganisms (GCM) 10K type strain sequencing project: providing services to taxonomists for standard genome sequencing and annotation.</title>
        <authorList>
            <consortium name="The Broad Institute Genomics Platform"/>
            <consortium name="The Broad Institute Genome Sequencing Center for Infectious Disease"/>
            <person name="Wu L."/>
            <person name="Ma J."/>
        </authorList>
    </citation>
    <scope>NUCLEOTIDE SEQUENCE [LARGE SCALE GENOMIC DNA]</scope>
    <source>
        <strain evidence="8">KCTC 12708</strain>
    </source>
</reference>
<feature type="transmembrane region" description="Helical" evidence="5">
    <location>
        <begin position="93"/>
        <end position="109"/>
    </location>
</feature>
<comment type="caution">
    <text evidence="7">The sequence shown here is derived from an EMBL/GenBank/DDBJ whole genome shotgun (WGS) entry which is preliminary data.</text>
</comment>
<dbReference type="InterPro" id="IPR022764">
    <property type="entry name" value="Peptidase_S54_rhomboid_dom"/>
</dbReference>
<comment type="subcellular location">
    <subcellularLocation>
        <location evidence="1">Membrane</location>
        <topology evidence="1">Multi-pass membrane protein</topology>
    </subcellularLocation>
</comment>
<evidence type="ECO:0000256" key="1">
    <source>
        <dbReference type="ARBA" id="ARBA00004141"/>
    </source>
</evidence>
<evidence type="ECO:0000313" key="8">
    <source>
        <dbReference type="Proteomes" id="UP000615593"/>
    </source>
</evidence>
<dbReference type="InterPro" id="IPR035952">
    <property type="entry name" value="Rhomboid-like_sf"/>
</dbReference>
<accession>A0ABQ3C088</accession>
<keyword evidence="7" id="KW-0378">Hydrolase</keyword>
<dbReference type="RefSeq" id="WP_027885313.1">
    <property type="nucleotide sequence ID" value="NZ_BMWY01000008.1"/>
</dbReference>
<evidence type="ECO:0000256" key="5">
    <source>
        <dbReference type="SAM" id="Phobius"/>
    </source>
</evidence>
<dbReference type="GO" id="GO:0006508">
    <property type="term" value="P:proteolysis"/>
    <property type="evidence" value="ECO:0007669"/>
    <property type="project" value="UniProtKB-KW"/>
</dbReference>
<feature type="transmembrane region" description="Helical" evidence="5">
    <location>
        <begin position="115"/>
        <end position="134"/>
    </location>
</feature>
<dbReference type="GeneID" id="94370241"/>
<keyword evidence="4 5" id="KW-0472">Membrane</keyword>
<keyword evidence="2 5" id="KW-0812">Transmembrane</keyword>
<evidence type="ECO:0000256" key="4">
    <source>
        <dbReference type="ARBA" id="ARBA00023136"/>
    </source>
</evidence>
<evidence type="ECO:0000259" key="6">
    <source>
        <dbReference type="Pfam" id="PF01694"/>
    </source>
</evidence>
<evidence type="ECO:0000256" key="3">
    <source>
        <dbReference type="ARBA" id="ARBA00022989"/>
    </source>
</evidence>
<feature type="transmembrane region" description="Helical" evidence="5">
    <location>
        <begin position="68"/>
        <end position="86"/>
    </location>
</feature>
<dbReference type="EMBL" id="BMWY01000008">
    <property type="protein sequence ID" value="GGZ63123.1"/>
    <property type="molecule type" value="Genomic_DNA"/>
</dbReference>
<keyword evidence="8" id="KW-1185">Reference proteome</keyword>
<dbReference type="InterPro" id="IPR050925">
    <property type="entry name" value="Rhomboid_protease_S54"/>
</dbReference>
<evidence type="ECO:0000313" key="7">
    <source>
        <dbReference type="EMBL" id="GGZ63123.1"/>
    </source>
</evidence>
<dbReference type="PANTHER" id="PTHR43731:SF9">
    <property type="entry name" value="SLR1461 PROTEIN"/>
    <property type="match status" value="1"/>
</dbReference>
<protein>
    <submittedName>
        <fullName evidence="7">Rhomboid family intramembrane serine protease</fullName>
    </submittedName>
</protein>
<dbReference type="Gene3D" id="1.20.1540.10">
    <property type="entry name" value="Rhomboid-like"/>
    <property type="match status" value="1"/>
</dbReference>
<feature type="transmembrane region" description="Helical" evidence="5">
    <location>
        <begin position="141"/>
        <end position="160"/>
    </location>
</feature>
<feature type="transmembrane region" description="Helical" evidence="5">
    <location>
        <begin position="166"/>
        <end position="185"/>
    </location>
</feature>
<sequence>MKTEKNIQALDPVNLGVPLFSVLIIWIVYWAEVKFNFSLNYLGVSPHSFVGLRGVIFSPLIHGSIEHLYSNTIPLFLLTLALFYFYRKLAFKVFLMGWLLSGLLTWLMGEEGSHHIGASGLIYVFASFLFFKGIWSKHYRLMSLSFIVVFLYGSLVWGVLPGVPGISWEGHLAGFIAGLLLALFYRNVIVVEKKKYEWEKESYLEEEDEFMKHFDENGNFIPTSELYPDVEEENSTQSDSSDNELKIIYSFKAKENKE</sequence>
<gene>
    <name evidence="7" type="ORF">GCM10008088_25750</name>
</gene>
<feature type="domain" description="Peptidase S54 rhomboid" evidence="6">
    <location>
        <begin position="55"/>
        <end position="185"/>
    </location>
</feature>
<dbReference type="SUPFAM" id="SSF144091">
    <property type="entry name" value="Rhomboid-like"/>
    <property type="match status" value="1"/>
</dbReference>
<dbReference type="PANTHER" id="PTHR43731">
    <property type="entry name" value="RHOMBOID PROTEASE"/>
    <property type="match status" value="1"/>
</dbReference>
<dbReference type="Proteomes" id="UP000615593">
    <property type="component" value="Unassembled WGS sequence"/>
</dbReference>
<feature type="transmembrane region" description="Helical" evidence="5">
    <location>
        <begin position="12"/>
        <end position="31"/>
    </location>
</feature>
<keyword evidence="7" id="KW-0645">Protease</keyword>
<evidence type="ECO:0000256" key="2">
    <source>
        <dbReference type="ARBA" id="ARBA00022692"/>
    </source>
</evidence>
<organism evidence="7 8">
    <name type="scientific">Mesonia mobilis</name>
    <dbReference type="NCBI Taxonomy" id="369791"/>
    <lineage>
        <taxon>Bacteria</taxon>
        <taxon>Pseudomonadati</taxon>
        <taxon>Bacteroidota</taxon>
        <taxon>Flavobacteriia</taxon>
        <taxon>Flavobacteriales</taxon>
        <taxon>Flavobacteriaceae</taxon>
        <taxon>Mesonia</taxon>
    </lineage>
</organism>
<proteinExistence type="predicted"/>